<sequence>MAKGTRQSELRDEDRALRKALLFEVSGHMRADQGKEGRTLRIAALSLEEVICYMRTGHSDFEIAEVKVVGQIEVLSTSEHLG</sequence>
<organism evidence="1 2">
    <name type="scientific">Tunturiibacter lichenicola</name>
    <dbReference type="NCBI Taxonomy" id="2051959"/>
    <lineage>
        <taxon>Bacteria</taxon>
        <taxon>Pseudomonadati</taxon>
        <taxon>Acidobacteriota</taxon>
        <taxon>Terriglobia</taxon>
        <taxon>Terriglobales</taxon>
        <taxon>Acidobacteriaceae</taxon>
        <taxon>Tunturiibacter</taxon>
    </lineage>
</organism>
<comment type="caution">
    <text evidence="1">The sequence shown here is derived from an EMBL/GenBank/DDBJ whole genome shotgun (WGS) entry which is preliminary data.</text>
</comment>
<gene>
    <name evidence="1" type="ORF">HDF10_001313</name>
</gene>
<dbReference type="Proteomes" id="UP000569092">
    <property type="component" value="Unassembled WGS sequence"/>
</dbReference>
<reference evidence="1 2" key="1">
    <citation type="submission" date="2020-08" db="EMBL/GenBank/DDBJ databases">
        <title>Genomic Encyclopedia of Type Strains, Phase IV (KMG-V): Genome sequencing to study the core and pangenomes of soil and plant-associated prokaryotes.</title>
        <authorList>
            <person name="Whitman W."/>
        </authorList>
    </citation>
    <scope>NUCLEOTIDE SEQUENCE [LARGE SCALE GENOMIC DNA]</scope>
    <source>
        <strain evidence="1 2">M8US30</strain>
    </source>
</reference>
<protein>
    <submittedName>
        <fullName evidence="1">Uncharacterized protein</fullName>
    </submittedName>
</protein>
<accession>A0A7W8N3D1</accession>
<dbReference type="AlphaFoldDB" id="A0A7W8N3D1"/>
<dbReference type="EMBL" id="JACHDZ010000002">
    <property type="protein sequence ID" value="MBB5343338.1"/>
    <property type="molecule type" value="Genomic_DNA"/>
</dbReference>
<evidence type="ECO:0000313" key="2">
    <source>
        <dbReference type="Proteomes" id="UP000569092"/>
    </source>
</evidence>
<proteinExistence type="predicted"/>
<evidence type="ECO:0000313" key="1">
    <source>
        <dbReference type="EMBL" id="MBB5343338.1"/>
    </source>
</evidence>
<name>A0A7W8N3D1_9BACT</name>